<feature type="domain" description="Lipoyl-binding" evidence="7">
    <location>
        <begin position="2"/>
        <end position="77"/>
    </location>
</feature>
<dbReference type="InterPro" id="IPR023213">
    <property type="entry name" value="CAT-like_dom_sf"/>
</dbReference>
<evidence type="ECO:0000259" key="7">
    <source>
        <dbReference type="PROSITE" id="PS50968"/>
    </source>
</evidence>
<evidence type="ECO:0000256" key="6">
    <source>
        <dbReference type="RuleBase" id="RU003423"/>
    </source>
</evidence>
<dbReference type="InterPro" id="IPR050743">
    <property type="entry name" value="2-oxoacid_DH_E2_comp"/>
</dbReference>
<dbReference type="Pfam" id="PF00364">
    <property type="entry name" value="Biotin_lipoyl"/>
    <property type="match status" value="1"/>
</dbReference>
<evidence type="ECO:0000256" key="4">
    <source>
        <dbReference type="ARBA" id="ARBA00022823"/>
    </source>
</evidence>
<dbReference type="PANTHER" id="PTHR43178:SF5">
    <property type="entry name" value="LIPOAMIDE ACYLTRANSFERASE COMPONENT OF BRANCHED-CHAIN ALPHA-KETO ACID DEHYDROGENASE COMPLEX, MITOCHONDRIAL"/>
    <property type="match status" value="1"/>
</dbReference>
<name>A0ABV6NLC9_9BACI</name>
<dbReference type="Pfam" id="PF00198">
    <property type="entry name" value="2-oxoacid_dh"/>
    <property type="match status" value="1"/>
</dbReference>
<dbReference type="PROSITE" id="PS51826">
    <property type="entry name" value="PSBD"/>
    <property type="match status" value="1"/>
</dbReference>
<keyword evidence="5 6" id="KW-0012">Acyltransferase</keyword>
<sequence length="402" mass="43671">MATKVIMPKLGLSMKEGTVSIWSKQEGDEVKKGEPIADINSEKLEKEIEAPVDGTIIKISVPEGHGVPPGTVICYIGEKGEAVAEDQPTASSNAEVAATTAIDVSPQPKKIVVKTNVKISPVAKKMAESAGLDIASIKGTGPKGRITKEDVEKAIDTQSASCQVNEESNKEREQVEIIPISGMRKVIAQRMQASLQNAAQLTINMKVDVTDLIILQKQMTDVAEKQHDTKLTVTDFIARSVVLALHEHKQMNSKLSNNEIHVYSRIHLGMAVALDKGLVVPVIRHAQTLSLIELSKRIKELATRSREGTLSTDEMSGSTFTITNLGALGIDHFTPILNVGETGILGVGAIEEVAKFVGDDIQRRRILPLSLTFDHQILDGTPAAEFLLTVRRNLEEPTRMFL</sequence>
<dbReference type="Gene3D" id="4.10.320.10">
    <property type="entry name" value="E3-binding domain"/>
    <property type="match status" value="1"/>
</dbReference>
<accession>A0ABV6NLC9</accession>
<keyword evidence="3 6" id="KW-0808">Transferase</keyword>
<comment type="similarity">
    <text evidence="2 6">Belongs to the 2-oxoacid dehydrogenase family.</text>
</comment>
<dbReference type="InterPro" id="IPR004167">
    <property type="entry name" value="PSBD"/>
</dbReference>
<dbReference type="InterPro" id="IPR000089">
    <property type="entry name" value="Biotin_lipoyl"/>
</dbReference>
<comment type="caution">
    <text evidence="9">The sequence shown here is derived from an EMBL/GenBank/DDBJ whole genome shotgun (WGS) entry which is preliminary data.</text>
</comment>
<dbReference type="EMBL" id="JBHLTR010000048">
    <property type="protein sequence ID" value="MFC0560903.1"/>
    <property type="molecule type" value="Genomic_DNA"/>
</dbReference>
<dbReference type="InterPro" id="IPR001078">
    <property type="entry name" value="2-oxoacid_DH_actylTfrase"/>
</dbReference>
<evidence type="ECO:0000259" key="8">
    <source>
        <dbReference type="PROSITE" id="PS51826"/>
    </source>
</evidence>
<dbReference type="Pfam" id="PF02817">
    <property type="entry name" value="E3_binding"/>
    <property type="match status" value="1"/>
</dbReference>
<keyword evidence="10" id="KW-1185">Reference proteome</keyword>
<evidence type="ECO:0000256" key="5">
    <source>
        <dbReference type="ARBA" id="ARBA00023315"/>
    </source>
</evidence>
<evidence type="ECO:0000256" key="1">
    <source>
        <dbReference type="ARBA" id="ARBA00001938"/>
    </source>
</evidence>
<feature type="domain" description="Peripheral subunit-binding (PSBD)" evidence="8">
    <location>
        <begin position="118"/>
        <end position="155"/>
    </location>
</feature>
<evidence type="ECO:0000256" key="3">
    <source>
        <dbReference type="ARBA" id="ARBA00022679"/>
    </source>
</evidence>
<comment type="cofactor">
    <cofactor evidence="1 6">
        <name>(R)-lipoate</name>
        <dbReference type="ChEBI" id="CHEBI:83088"/>
    </cofactor>
</comment>
<dbReference type="PROSITE" id="PS50968">
    <property type="entry name" value="BIOTINYL_LIPOYL"/>
    <property type="match status" value="1"/>
</dbReference>
<dbReference type="RefSeq" id="WP_273848038.1">
    <property type="nucleotide sequence ID" value="NZ_JAQQWT010000046.1"/>
</dbReference>
<dbReference type="Gene3D" id="2.40.50.100">
    <property type="match status" value="1"/>
</dbReference>
<dbReference type="InterPro" id="IPR011053">
    <property type="entry name" value="Single_hybrid_motif"/>
</dbReference>
<dbReference type="InterPro" id="IPR036625">
    <property type="entry name" value="E3-bd_dom_sf"/>
</dbReference>
<dbReference type="SUPFAM" id="SSF51230">
    <property type="entry name" value="Single hybrid motif"/>
    <property type="match status" value="1"/>
</dbReference>
<keyword evidence="4 6" id="KW-0450">Lipoyl</keyword>
<protein>
    <recommendedName>
        <fullName evidence="6">Dihydrolipoamide acetyltransferase component of pyruvate dehydrogenase complex</fullName>
        <ecNumber evidence="6">2.3.1.-</ecNumber>
    </recommendedName>
</protein>
<evidence type="ECO:0000256" key="2">
    <source>
        <dbReference type="ARBA" id="ARBA00007317"/>
    </source>
</evidence>
<dbReference type="Gene3D" id="3.30.559.10">
    <property type="entry name" value="Chloramphenicol acetyltransferase-like domain"/>
    <property type="match status" value="1"/>
</dbReference>
<dbReference type="Proteomes" id="UP001589833">
    <property type="component" value="Unassembled WGS sequence"/>
</dbReference>
<dbReference type="CDD" id="cd06849">
    <property type="entry name" value="lipoyl_domain"/>
    <property type="match status" value="1"/>
</dbReference>
<organism evidence="9 10">
    <name type="scientific">Halalkalibacter alkalisediminis</name>
    <dbReference type="NCBI Taxonomy" id="935616"/>
    <lineage>
        <taxon>Bacteria</taxon>
        <taxon>Bacillati</taxon>
        <taxon>Bacillota</taxon>
        <taxon>Bacilli</taxon>
        <taxon>Bacillales</taxon>
        <taxon>Bacillaceae</taxon>
        <taxon>Halalkalibacter</taxon>
    </lineage>
</organism>
<evidence type="ECO:0000313" key="9">
    <source>
        <dbReference type="EMBL" id="MFC0560903.1"/>
    </source>
</evidence>
<dbReference type="SUPFAM" id="SSF47005">
    <property type="entry name" value="Peripheral subunit-binding domain of 2-oxo acid dehydrogenase complex"/>
    <property type="match status" value="1"/>
</dbReference>
<evidence type="ECO:0000313" key="10">
    <source>
        <dbReference type="Proteomes" id="UP001589833"/>
    </source>
</evidence>
<dbReference type="GO" id="GO:0016746">
    <property type="term" value="F:acyltransferase activity"/>
    <property type="evidence" value="ECO:0007669"/>
    <property type="project" value="UniProtKB-KW"/>
</dbReference>
<dbReference type="PANTHER" id="PTHR43178">
    <property type="entry name" value="DIHYDROLIPOAMIDE ACETYLTRANSFERASE COMPONENT OF PYRUVATE DEHYDROGENASE COMPLEX"/>
    <property type="match status" value="1"/>
</dbReference>
<dbReference type="EC" id="2.3.1.-" evidence="6"/>
<dbReference type="SUPFAM" id="SSF52777">
    <property type="entry name" value="CoA-dependent acyltransferases"/>
    <property type="match status" value="1"/>
</dbReference>
<proteinExistence type="inferred from homology"/>
<reference evidence="9 10" key="1">
    <citation type="submission" date="2024-09" db="EMBL/GenBank/DDBJ databases">
        <authorList>
            <person name="Sun Q."/>
            <person name="Mori K."/>
        </authorList>
    </citation>
    <scope>NUCLEOTIDE SEQUENCE [LARGE SCALE GENOMIC DNA]</scope>
    <source>
        <strain evidence="9 10">NCAIM B.02301</strain>
    </source>
</reference>
<gene>
    <name evidence="9" type="ORF">ACFFH4_18285</name>
</gene>